<keyword evidence="3" id="KW-1185">Reference proteome</keyword>
<dbReference type="EMBL" id="BPLR01021283">
    <property type="protein sequence ID" value="GIX88011.1"/>
    <property type="molecule type" value="Genomic_DNA"/>
</dbReference>
<evidence type="ECO:0000313" key="3">
    <source>
        <dbReference type="Proteomes" id="UP001054945"/>
    </source>
</evidence>
<dbReference type="Proteomes" id="UP001054945">
    <property type="component" value="Unassembled WGS sequence"/>
</dbReference>
<comment type="caution">
    <text evidence="2">The sequence shown here is derived from an EMBL/GenBank/DDBJ whole genome shotgun (WGS) entry which is preliminary data.</text>
</comment>
<protein>
    <submittedName>
        <fullName evidence="2">Uncharacterized protein</fullName>
    </submittedName>
</protein>
<dbReference type="AlphaFoldDB" id="A0AAV4NVK9"/>
<accession>A0AAV4NVK9</accession>
<name>A0AAV4NVK9_CAEEX</name>
<keyword evidence="1" id="KW-0812">Transmembrane</keyword>
<sequence length="234" mass="25239">MTPKSLVTVSVFPAVTLFLGATFAAVCASTALAPSAGWARVLGSALDNRRPLRNAIFCATVLAIMLGATANMFSCEGHILLSEHLNKTSVDLNTSVCTHPQLDPDDGGLRLLPESALFVETWLAALHAFHLPSADACHFFRMSSKELVSGNLAFLLNFVLLFSSPYSSTWLATIADCTYVEQLLNGQTFHSLPPIKSFLRMSSSIMSINLLSSIAEGRPSTRLSSPLGNFWNKC</sequence>
<reference evidence="2 3" key="1">
    <citation type="submission" date="2021-06" db="EMBL/GenBank/DDBJ databases">
        <title>Caerostris extrusa draft genome.</title>
        <authorList>
            <person name="Kono N."/>
            <person name="Arakawa K."/>
        </authorList>
    </citation>
    <scope>NUCLEOTIDE SEQUENCE [LARGE SCALE GENOMIC DNA]</scope>
</reference>
<gene>
    <name evidence="2" type="primary">AVEN_182422_1</name>
    <name evidence="2" type="ORF">CEXT_679681</name>
</gene>
<keyword evidence="1" id="KW-0472">Membrane</keyword>
<feature type="transmembrane region" description="Helical" evidence="1">
    <location>
        <begin position="54"/>
        <end position="73"/>
    </location>
</feature>
<keyword evidence="1" id="KW-1133">Transmembrane helix</keyword>
<evidence type="ECO:0000313" key="2">
    <source>
        <dbReference type="EMBL" id="GIX88011.1"/>
    </source>
</evidence>
<evidence type="ECO:0000256" key="1">
    <source>
        <dbReference type="SAM" id="Phobius"/>
    </source>
</evidence>
<organism evidence="2 3">
    <name type="scientific">Caerostris extrusa</name>
    <name type="common">Bark spider</name>
    <name type="synonym">Caerostris bankana</name>
    <dbReference type="NCBI Taxonomy" id="172846"/>
    <lineage>
        <taxon>Eukaryota</taxon>
        <taxon>Metazoa</taxon>
        <taxon>Ecdysozoa</taxon>
        <taxon>Arthropoda</taxon>
        <taxon>Chelicerata</taxon>
        <taxon>Arachnida</taxon>
        <taxon>Araneae</taxon>
        <taxon>Araneomorphae</taxon>
        <taxon>Entelegynae</taxon>
        <taxon>Araneoidea</taxon>
        <taxon>Araneidae</taxon>
        <taxon>Caerostris</taxon>
    </lineage>
</organism>
<feature type="transmembrane region" description="Helical" evidence="1">
    <location>
        <begin position="12"/>
        <end position="33"/>
    </location>
</feature>
<proteinExistence type="predicted"/>